<protein>
    <submittedName>
        <fullName evidence="5">Acyl-CoA thioesterase</fullName>
    </submittedName>
</protein>
<dbReference type="PANTHER" id="PTHR11049">
    <property type="entry name" value="ACYL COENZYME A THIOESTER HYDROLASE"/>
    <property type="match status" value="1"/>
</dbReference>
<dbReference type="InterPro" id="IPR006683">
    <property type="entry name" value="Thioestr_dom"/>
</dbReference>
<dbReference type="EMBL" id="DVMN01000096">
    <property type="protein sequence ID" value="HIU21634.1"/>
    <property type="molecule type" value="Genomic_DNA"/>
</dbReference>
<evidence type="ECO:0000256" key="3">
    <source>
        <dbReference type="PROSITE-ProRule" id="PRU01106"/>
    </source>
</evidence>
<name>A0A9D1HSB9_9FIRM</name>
<dbReference type="CDD" id="cd03442">
    <property type="entry name" value="BFIT_BACH"/>
    <property type="match status" value="1"/>
</dbReference>
<comment type="caution">
    <text evidence="5">The sequence shown here is derived from an EMBL/GenBank/DDBJ whole genome shotgun (WGS) entry which is preliminary data.</text>
</comment>
<dbReference type="GO" id="GO:0006637">
    <property type="term" value="P:acyl-CoA metabolic process"/>
    <property type="evidence" value="ECO:0007669"/>
    <property type="project" value="TreeGrafter"/>
</dbReference>
<dbReference type="InterPro" id="IPR033120">
    <property type="entry name" value="HOTDOG_ACOT"/>
</dbReference>
<evidence type="ECO:0000259" key="4">
    <source>
        <dbReference type="PROSITE" id="PS51770"/>
    </source>
</evidence>
<feature type="domain" description="HotDog ACOT-type" evidence="4">
    <location>
        <begin position="11"/>
        <end position="122"/>
    </location>
</feature>
<keyword evidence="2 3" id="KW-0378">Hydrolase</keyword>
<dbReference type="GO" id="GO:0052816">
    <property type="term" value="F:long-chain fatty acyl-CoA hydrolase activity"/>
    <property type="evidence" value="ECO:0007669"/>
    <property type="project" value="TreeGrafter"/>
</dbReference>
<comment type="similarity">
    <text evidence="1">Belongs to the acyl coenzyme A hydrolase family.</text>
</comment>
<dbReference type="Pfam" id="PF03061">
    <property type="entry name" value="4HBT"/>
    <property type="match status" value="1"/>
</dbReference>
<dbReference type="PROSITE" id="PS51770">
    <property type="entry name" value="HOTDOG_ACOT"/>
    <property type="match status" value="1"/>
</dbReference>
<evidence type="ECO:0000313" key="5">
    <source>
        <dbReference type="EMBL" id="HIU21634.1"/>
    </source>
</evidence>
<accession>A0A9D1HSB9</accession>
<dbReference type="InterPro" id="IPR029069">
    <property type="entry name" value="HotDog_dom_sf"/>
</dbReference>
<sequence>MPEERRYKHPSDSYTEQVHIVTQSDINGFDRLFGGVLMSWIDVLAAVVARRHSERNVTTVFVDTLEFRAPARVNDTVVMTGKITYAGKTSMEVCVRTYVEELSGERKLINVAYLILVALDEKDNPVEVPGLRPVTESELEEWKAGARRRELRKQRRSEKY</sequence>
<dbReference type="AlphaFoldDB" id="A0A9D1HSB9"/>
<evidence type="ECO:0000256" key="1">
    <source>
        <dbReference type="ARBA" id="ARBA00010458"/>
    </source>
</evidence>
<dbReference type="SUPFAM" id="SSF54637">
    <property type="entry name" value="Thioesterase/thiol ester dehydrase-isomerase"/>
    <property type="match status" value="1"/>
</dbReference>
<organism evidence="5 6">
    <name type="scientific">Candidatus Limadaptatus stercorigallinarum</name>
    <dbReference type="NCBI Taxonomy" id="2840845"/>
    <lineage>
        <taxon>Bacteria</taxon>
        <taxon>Bacillati</taxon>
        <taxon>Bacillota</taxon>
        <taxon>Clostridia</taxon>
        <taxon>Eubacteriales</taxon>
        <taxon>Candidatus Limadaptatus</taxon>
    </lineage>
</organism>
<reference evidence="5" key="1">
    <citation type="submission" date="2020-10" db="EMBL/GenBank/DDBJ databases">
        <authorList>
            <person name="Gilroy R."/>
        </authorList>
    </citation>
    <scope>NUCLEOTIDE SEQUENCE</scope>
    <source>
        <strain evidence="5">1063</strain>
    </source>
</reference>
<gene>
    <name evidence="5" type="ORF">IAD51_05340</name>
</gene>
<dbReference type="Proteomes" id="UP000824088">
    <property type="component" value="Unassembled WGS sequence"/>
</dbReference>
<evidence type="ECO:0000256" key="2">
    <source>
        <dbReference type="ARBA" id="ARBA00022801"/>
    </source>
</evidence>
<proteinExistence type="inferred from homology"/>
<dbReference type="Gene3D" id="3.10.129.10">
    <property type="entry name" value="Hotdog Thioesterase"/>
    <property type="match status" value="1"/>
</dbReference>
<dbReference type="GO" id="GO:0005737">
    <property type="term" value="C:cytoplasm"/>
    <property type="evidence" value="ECO:0007669"/>
    <property type="project" value="TreeGrafter"/>
</dbReference>
<evidence type="ECO:0000313" key="6">
    <source>
        <dbReference type="Proteomes" id="UP000824088"/>
    </source>
</evidence>
<dbReference type="InterPro" id="IPR040170">
    <property type="entry name" value="Cytosol_ACT"/>
</dbReference>
<reference evidence="5" key="2">
    <citation type="journal article" date="2021" name="PeerJ">
        <title>Extensive microbial diversity within the chicken gut microbiome revealed by metagenomics and culture.</title>
        <authorList>
            <person name="Gilroy R."/>
            <person name="Ravi A."/>
            <person name="Getino M."/>
            <person name="Pursley I."/>
            <person name="Horton D.L."/>
            <person name="Alikhan N.F."/>
            <person name="Baker D."/>
            <person name="Gharbi K."/>
            <person name="Hall N."/>
            <person name="Watson M."/>
            <person name="Adriaenssens E.M."/>
            <person name="Foster-Nyarko E."/>
            <person name="Jarju S."/>
            <person name="Secka A."/>
            <person name="Antonio M."/>
            <person name="Oren A."/>
            <person name="Chaudhuri R.R."/>
            <person name="La Ragione R."/>
            <person name="Hildebrand F."/>
            <person name="Pallen M.J."/>
        </authorList>
    </citation>
    <scope>NUCLEOTIDE SEQUENCE</scope>
    <source>
        <strain evidence="5">1063</strain>
    </source>
</reference>